<dbReference type="EMBL" id="DTAU01000152">
    <property type="protein sequence ID" value="HFQ79685.1"/>
    <property type="molecule type" value="Genomic_DNA"/>
</dbReference>
<feature type="coiled-coil region" evidence="3">
    <location>
        <begin position="11"/>
        <end position="45"/>
    </location>
</feature>
<dbReference type="Gene3D" id="1.10.287.370">
    <property type="match status" value="1"/>
</dbReference>
<dbReference type="EMBL" id="DTDH01000216">
    <property type="protein sequence ID" value="HGT99312.1"/>
    <property type="molecule type" value="Genomic_DNA"/>
</dbReference>
<gene>
    <name evidence="5" type="primary">pfdA</name>
    <name evidence="4" type="ORF">ENT99_08345</name>
    <name evidence="5" type="ORF">ENU64_07820</name>
</gene>
<dbReference type="SUPFAM" id="SSF46579">
    <property type="entry name" value="Prefoldin"/>
    <property type="match status" value="1"/>
</dbReference>
<feature type="coiled-coil region" evidence="3">
    <location>
        <begin position="111"/>
        <end position="155"/>
    </location>
</feature>
<dbReference type="AlphaFoldDB" id="A0A7J3N0D5"/>
<comment type="caution">
    <text evidence="5">The sequence shown here is derived from an EMBL/GenBank/DDBJ whole genome shotgun (WGS) entry which is preliminary data.</text>
</comment>
<dbReference type="NCBIfam" id="TIGR00293">
    <property type="entry name" value="prefoldin subunit alpha"/>
    <property type="match status" value="1"/>
</dbReference>
<evidence type="ECO:0000313" key="4">
    <source>
        <dbReference type="EMBL" id="HFQ79685.1"/>
    </source>
</evidence>
<evidence type="ECO:0000256" key="2">
    <source>
        <dbReference type="NCBIfam" id="TIGR00293"/>
    </source>
</evidence>
<evidence type="ECO:0000256" key="1">
    <source>
        <dbReference type="ARBA" id="ARBA00023186"/>
    </source>
</evidence>
<dbReference type="InterPro" id="IPR004127">
    <property type="entry name" value="Prefoldin_subunit_alpha"/>
</dbReference>
<keyword evidence="3" id="KW-0175">Coiled coil</keyword>
<organism evidence="5">
    <name type="scientific">Ignisphaera aggregans</name>
    <dbReference type="NCBI Taxonomy" id="334771"/>
    <lineage>
        <taxon>Archaea</taxon>
        <taxon>Thermoproteota</taxon>
        <taxon>Thermoprotei</taxon>
        <taxon>Desulfurococcales</taxon>
        <taxon>Desulfurococcaceae</taxon>
        <taxon>Ignisphaera</taxon>
    </lineage>
</organism>
<name>A0A7J3N0D5_9CREN</name>
<sequence length="155" mass="18057">MYGGIVSSPDRIDVERAVQQLLVQLEELRTAIRILQNRSLALTSEIQEIRIAYETLTNIQQHSQKDVMASLDRQGYVYVKVRLEDIEKAVVRVGKDFYVLLPIDNTKNVLLDFEKDVMEELRKTEAELKQLTSIYEQLQTKLQEYLALLSKEEKK</sequence>
<dbReference type="Pfam" id="PF02996">
    <property type="entry name" value="Prefoldin"/>
    <property type="match status" value="1"/>
</dbReference>
<keyword evidence="1" id="KW-0143">Chaperone</keyword>
<evidence type="ECO:0000313" key="5">
    <source>
        <dbReference type="EMBL" id="HGT99312.1"/>
    </source>
</evidence>
<evidence type="ECO:0000256" key="3">
    <source>
        <dbReference type="SAM" id="Coils"/>
    </source>
</evidence>
<dbReference type="InterPro" id="IPR009053">
    <property type="entry name" value="Prefoldin"/>
</dbReference>
<dbReference type="GO" id="GO:0006457">
    <property type="term" value="P:protein folding"/>
    <property type="evidence" value="ECO:0007669"/>
    <property type="project" value="UniProtKB-UniRule"/>
</dbReference>
<protein>
    <recommendedName>
        <fullName evidence="2">Prefoldin subunit alpha</fullName>
    </recommendedName>
</protein>
<accession>A0A7J3N0D5</accession>
<proteinExistence type="predicted"/>
<reference evidence="5" key="1">
    <citation type="journal article" date="2020" name="mSystems">
        <title>Genome- and Community-Level Interaction Insights into Carbon Utilization and Element Cycling Functions of Hydrothermarchaeota in Hydrothermal Sediment.</title>
        <authorList>
            <person name="Zhou Z."/>
            <person name="Liu Y."/>
            <person name="Xu W."/>
            <person name="Pan J."/>
            <person name="Luo Z.H."/>
            <person name="Li M."/>
        </authorList>
    </citation>
    <scope>NUCLEOTIDE SEQUENCE [LARGE SCALE GENOMIC DNA]</scope>
    <source>
        <strain evidence="4">SpSt-629</strain>
        <strain evidence="5">SpSt-688</strain>
    </source>
</reference>